<feature type="non-terminal residue" evidence="1">
    <location>
        <position position="101"/>
    </location>
</feature>
<dbReference type="PANTHER" id="PTHR34352">
    <property type="entry name" value="PROTEIN YHFA"/>
    <property type="match status" value="1"/>
</dbReference>
<dbReference type="AlphaFoldDB" id="A0A5S3YKT4"/>
<dbReference type="PANTHER" id="PTHR34352:SF1">
    <property type="entry name" value="PROTEIN YHFA"/>
    <property type="match status" value="1"/>
</dbReference>
<dbReference type="Proteomes" id="UP000307362">
    <property type="component" value="Unassembled WGS sequence"/>
</dbReference>
<dbReference type="RefSeq" id="WP_138569380.1">
    <property type="nucleotide sequence ID" value="NZ_PNCM01000387.1"/>
</dbReference>
<dbReference type="InterPro" id="IPR003718">
    <property type="entry name" value="OsmC/Ohr_fam"/>
</dbReference>
<accession>A0A5S3YKT4</accession>
<dbReference type="InterPro" id="IPR036102">
    <property type="entry name" value="OsmC/Ohrsf"/>
</dbReference>
<organism evidence="1 2">
    <name type="scientific">Pseudoalteromonas phenolica</name>
    <dbReference type="NCBI Taxonomy" id="161398"/>
    <lineage>
        <taxon>Bacteria</taxon>
        <taxon>Pseudomonadati</taxon>
        <taxon>Pseudomonadota</taxon>
        <taxon>Gammaproteobacteria</taxon>
        <taxon>Alteromonadales</taxon>
        <taxon>Pseudoalteromonadaceae</taxon>
        <taxon>Pseudoalteromonas</taxon>
    </lineage>
</organism>
<dbReference type="InterPro" id="IPR015946">
    <property type="entry name" value="KH_dom-like_a/b"/>
</dbReference>
<feature type="non-terminal residue" evidence="1">
    <location>
        <position position="1"/>
    </location>
</feature>
<comment type="caution">
    <text evidence="1">The sequence shown here is derived from an EMBL/GenBank/DDBJ whole genome shotgun (WGS) entry which is preliminary data.</text>
</comment>
<protein>
    <submittedName>
        <fullName evidence="1">Osmotically inducible protein C</fullName>
    </submittedName>
</protein>
<gene>
    <name evidence="1" type="ORF">CWB73_21930</name>
</gene>
<evidence type="ECO:0000313" key="1">
    <source>
        <dbReference type="EMBL" id="TMP75305.1"/>
    </source>
</evidence>
<dbReference type="Gene3D" id="3.30.300.20">
    <property type="match status" value="1"/>
</dbReference>
<reference evidence="1 2" key="1">
    <citation type="submission" date="2017-12" db="EMBL/GenBank/DDBJ databases">
        <authorList>
            <person name="Paulsen S."/>
            <person name="Gram L.K."/>
        </authorList>
    </citation>
    <scope>NUCLEOTIDE SEQUENCE [LARGE SCALE GENOMIC DNA]</scope>
    <source>
        <strain evidence="1 2">S1189</strain>
    </source>
</reference>
<proteinExistence type="predicted"/>
<sequence>EGHAFDAISNTGHVVRIDSVGDNEGVPTGMNPKKLLLASICGCSGIDVVDILKKMKVPFTKLNIYAETEQTDDVPKVFKYVNIVYEADVLPEDEDKLKRAV</sequence>
<dbReference type="EMBL" id="PNCM01000387">
    <property type="protein sequence ID" value="TMP75305.1"/>
    <property type="molecule type" value="Genomic_DNA"/>
</dbReference>
<reference evidence="2" key="2">
    <citation type="submission" date="2019-06" db="EMBL/GenBank/DDBJ databases">
        <title>Co-occurence of chitin degradation, pigmentation and bioactivity in marine Pseudoalteromonas.</title>
        <authorList>
            <person name="Sonnenschein E.C."/>
            <person name="Bech P.K."/>
        </authorList>
    </citation>
    <scope>NUCLEOTIDE SEQUENCE [LARGE SCALE GENOMIC DNA]</scope>
    <source>
        <strain evidence="2">S1189</strain>
    </source>
</reference>
<dbReference type="Pfam" id="PF02566">
    <property type="entry name" value="OsmC"/>
    <property type="match status" value="1"/>
</dbReference>
<name>A0A5S3YKT4_9GAMM</name>
<dbReference type="SUPFAM" id="SSF82784">
    <property type="entry name" value="OsmC-like"/>
    <property type="match status" value="1"/>
</dbReference>
<evidence type="ECO:0000313" key="2">
    <source>
        <dbReference type="Proteomes" id="UP000307362"/>
    </source>
</evidence>
<dbReference type="OrthoDB" id="9764259at2"/>